<evidence type="ECO:0000313" key="3">
    <source>
        <dbReference type="Proteomes" id="UP000735302"/>
    </source>
</evidence>
<name>A0AAV3YN88_9GAST</name>
<dbReference type="AlphaFoldDB" id="A0AAV3YN88"/>
<feature type="transmembrane region" description="Helical" evidence="1">
    <location>
        <begin position="21"/>
        <end position="38"/>
    </location>
</feature>
<gene>
    <name evidence="2" type="ORF">PoB_001044000</name>
</gene>
<organism evidence="2 3">
    <name type="scientific">Plakobranchus ocellatus</name>
    <dbReference type="NCBI Taxonomy" id="259542"/>
    <lineage>
        <taxon>Eukaryota</taxon>
        <taxon>Metazoa</taxon>
        <taxon>Spiralia</taxon>
        <taxon>Lophotrochozoa</taxon>
        <taxon>Mollusca</taxon>
        <taxon>Gastropoda</taxon>
        <taxon>Heterobranchia</taxon>
        <taxon>Euthyneura</taxon>
        <taxon>Panpulmonata</taxon>
        <taxon>Sacoglossa</taxon>
        <taxon>Placobranchoidea</taxon>
        <taxon>Plakobranchidae</taxon>
        <taxon>Plakobranchus</taxon>
    </lineage>
</organism>
<sequence length="111" mass="12085">MPPKPHRIDSKVAVIAETRDLLLICGVGGVMVICRSGHRLQSVFSGRYRDFRVFLAAAMLTLESFWGRVVLACYTGGGVRTRDRIVVAVMCISSSGTDNLDHVPPLTPVLS</sequence>
<dbReference type="EMBL" id="BLXT01001270">
    <property type="protein sequence ID" value="GFN83934.1"/>
    <property type="molecule type" value="Genomic_DNA"/>
</dbReference>
<evidence type="ECO:0000256" key="1">
    <source>
        <dbReference type="SAM" id="Phobius"/>
    </source>
</evidence>
<feature type="transmembrane region" description="Helical" evidence="1">
    <location>
        <begin position="53"/>
        <end position="74"/>
    </location>
</feature>
<keyword evidence="1" id="KW-0472">Membrane</keyword>
<keyword evidence="1" id="KW-0812">Transmembrane</keyword>
<evidence type="ECO:0000313" key="2">
    <source>
        <dbReference type="EMBL" id="GFN83934.1"/>
    </source>
</evidence>
<reference evidence="2 3" key="1">
    <citation type="journal article" date="2021" name="Elife">
        <title>Chloroplast acquisition without the gene transfer in kleptoplastic sea slugs, Plakobranchus ocellatus.</title>
        <authorList>
            <person name="Maeda T."/>
            <person name="Takahashi S."/>
            <person name="Yoshida T."/>
            <person name="Shimamura S."/>
            <person name="Takaki Y."/>
            <person name="Nagai Y."/>
            <person name="Toyoda A."/>
            <person name="Suzuki Y."/>
            <person name="Arimoto A."/>
            <person name="Ishii H."/>
            <person name="Satoh N."/>
            <person name="Nishiyama T."/>
            <person name="Hasebe M."/>
            <person name="Maruyama T."/>
            <person name="Minagawa J."/>
            <person name="Obokata J."/>
            <person name="Shigenobu S."/>
        </authorList>
    </citation>
    <scope>NUCLEOTIDE SEQUENCE [LARGE SCALE GENOMIC DNA]</scope>
</reference>
<protein>
    <submittedName>
        <fullName evidence="2">Uncharacterized protein</fullName>
    </submittedName>
</protein>
<dbReference type="Proteomes" id="UP000735302">
    <property type="component" value="Unassembled WGS sequence"/>
</dbReference>
<proteinExistence type="predicted"/>
<keyword evidence="3" id="KW-1185">Reference proteome</keyword>
<accession>A0AAV3YN88</accession>
<keyword evidence="1" id="KW-1133">Transmembrane helix</keyword>
<comment type="caution">
    <text evidence="2">The sequence shown here is derived from an EMBL/GenBank/DDBJ whole genome shotgun (WGS) entry which is preliminary data.</text>
</comment>